<comment type="function">
    <text evidence="7 9">One of the primary rRNA binding proteins, it binds directly near the 3'-end of the 23S rRNA, where it nucleates assembly of the 50S subunit.</text>
</comment>
<evidence type="ECO:0000256" key="3">
    <source>
        <dbReference type="ARBA" id="ARBA00022884"/>
    </source>
</evidence>
<dbReference type="Gene3D" id="3.30.160.810">
    <property type="match status" value="1"/>
</dbReference>
<keyword evidence="5 7" id="KW-0687">Ribonucleoprotein</keyword>
<keyword evidence="12" id="KW-1185">Reference proteome</keyword>
<evidence type="ECO:0000256" key="8">
    <source>
        <dbReference type="RuleBase" id="RU003905"/>
    </source>
</evidence>
<feature type="region of interest" description="Disordered" evidence="10">
    <location>
        <begin position="126"/>
        <end position="154"/>
    </location>
</feature>
<dbReference type="PANTHER" id="PTHR11229">
    <property type="entry name" value="50S RIBOSOMAL PROTEIN L3"/>
    <property type="match status" value="1"/>
</dbReference>
<dbReference type="FunFam" id="3.30.160.810:FF:000001">
    <property type="entry name" value="50S ribosomal protein L3"/>
    <property type="match status" value="1"/>
</dbReference>
<reference evidence="11" key="1">
    <citation type="submission" date="2021-03" db="EMBL/GenBank/DDBJ databases">
        <title>Taxonomic study of Clostridium polyendosporum from meadow-gley soil under rice.</title>
        <authorList>
            <person name="Kobayashi H."/>
            <person name="Tanizawa Y."/>
            <person name="Yagura M."/>
        </authorList>
    </citation>
    <scope>NUCLEOTIDE SEQUENCE</scope>
    <source>
        <strain evidence="11">JCM 30710</strain>
    </source>
</reference>
<dbReference type="GO" id="GO:0022625">
    <property type="term" value="C:cytosolic large ribosomal subunit"/>
    <property type="evidence" value="ECO:0007669"/>
    <property type="project" value="TreeGrafter"/>
</dbReference>
<evidence type="ECO:0000256" key="5">
    <source>
        <dbReference type="ARBA" id="ARBA00023274"/>
    </source>
</evidence>
<evidence type="ECO:0000256" key="7">
    <source>
        <dbReference type="HAMAP-Rule" id="MF_01325"/>
    </source>
</evidence>
<comment type="similarity">
    <text evidence="1 7 8">Belongs to the universal ribosomal protein uL3 family.</text>
</comment>
<comment type="caution">
    <text evidence="11">The sequence shown here is derived from an EMBL/GenBank/DDBJ whole genome shotgun (WGS) entry which is preliminary data.</text>
</comment>
<evidence type="ECO:0000256" key="2">
    <source>
        <dbReference type="ARBA" id="ARBA00022730"/>
    </source>
</evidence>
<evidence type="ECO:0000256" key="10">
    <source>
        <dbReference type="SAM" id="MobiDB-lite"/>
    </source>
</evidence>
<dbReference type="GO" id="GO:0019843">
    <property type="term" value="F:rRNA binding"/>
    <property type="evidence" value="ECO:0007669"/>
    <property type="project" value="UniProtKB-UniRule"/>
</dbReference>
<proteinExistence type="inferred from homology"/>
<dbReference type="GO" id="GO:0003735">
    <property type="term" value="F:structural constituent of ribosome"/>
    <property type="evidence" value="ECO:0007669"/>
    <property type="project" value="UniProtKB-UniRule"/>
</dbReference>
<sequence>MKKAIIGKKIGMTQIFDENGKVVPVTVVEAGPCVVVQKKSVEKDGYNAIQVGFGDIREKLVNKPMKGHFAKAGVAIKRHLKEFRLEDVSAYEVGQEIKADLFQAGDKVDVSGVSKGKGFQGTIKRWNGHRGPMTHGSKFHRSVGSMGASSDPSRTFKNKKMPGHMGAENTTVLNLQVVKIMPEKNLILIKGGIPGPNKGTVVIRNAVKA</sequence>
<keyword evidence="4 7" id="KW-0689">Ribosomal protein</keyword>
<dbReference type="Proteomes" id="UP000679179">
    <property type="component" value="Unassembled WGS sequence"/>
</dbReference>
<evidence type="ECO:0000256" key="4">
    <source>
        <dbReference type="ARBA" id="ARBA00022980"/>
    </source>
</evidence>
<accession>A0A919S266</accession>
<evidence type="ECO:0000313" key="12">
    <source>
        <dbReference type="Proteomes" id="UP000679179"/>
    </source>
</evidence>
<keyword evidence="3 7" id="KW-0694">RNA-binding</keyword>
<evidence type="ECO:0000256" key="9">
    <source>
        <dbReference type="RuleBase" id="RU003906"/>
    </source>
</evidence>
<evidence type="ECO:0000313" key="11">
    <source>
        <dbReference type="EMBL" id="GIM29893.1"/>
    </source>
</evidence>
<evidence type="ECO:0000256" key="1">
    <source>
        <dbReference type="ARBA" id="ARBA00006540"/>
    </source>
</evidence>
<evidence type="ECO:0000256" key="6">
    <source>
        <dbReference type="ARBA" id="ARBA00035243"/>
    </source>
</evidence>
<dbReference type="InterPro" id="IPR019927">
    <property type="entry name" value="Ribosomal_uL3_bac/org-type"/>
</dbReference>
<dbReference type="EMBL" id="BOPZ01000024">
    <property type="protein sequence ID" value="GIM29893.1"/>
    <property type="molecule type" value="Genomic_DNA"/>
</dbReference>
<dbReference type="InterPro" id="IPR009000">
    <property type="entry name" value="Transl_B-barrel_sf"/>
</dbReference>
<comment type="subunit">
    <text evidence="7 9">Part of the 50S ribosomal subunit. Forms a cluster with proteins L14 and L19.</text>
</comment>
<gene>
    <name evidence="7 11" type="primary">rplC</name>
    <name evidence="11" type="ORF">CPJCM30710_25590</name>
</gene>
<dbReference type="Gene3D" id="2.40.30.10">
    <property type="entry name" value="Translation factors"/>
    <property type="match status" value="1"/>
</dbReference>
<dbReference type="Pfam" id="PF00297">
    <property type="entry name" value="Ribosomal_L3"/>
    <property type="match status" value="1"/>
</dbReference>
<dbReference type="AlphaFoldDB" id="A0A919S266"/>
<dbReference type="InterPro" id="IPR019926">
    <property type="entry name" value="Ribosomal_uL3_CS"/>
</dbReference>
<name>A0A919S266_9CLOT</name>
<dbReference type="PANTHER" id="PTHR11229:SF16">
    <property type="entry name" value="LARGE RIBOSOMAL SUBUNIT PROTEIN UL3C"/>
    <property type="match status" value="1"/>
</dbReference>
<organism evidence="11 12">
    <name type="scientific">Clostridium polyendosporum</name>
    <dbReference type="NCBI Taxonomy" id="69208"/>
    <lineage>
        <taxon>Bacteria</taxon>
        <taxon>Bacillati</taxon>
        <taxon>Bacillota</taxon>
        <taxon>Clostridia</taxon>
        <taxon>Eubacteriales</taxon>
        <taxon>Clostridiaceae</taxon>
        <taxon>Clostridium</taxon>
    </lineage>
</organism>
<dbReference type="SUPFAM" id="SSF50447">
    <property type="entry name" value="Translation proteins"/>
    <property type="match status" value="1"/>
</dbReference>
<protein>
    <recommendedName>
        <fullName evidence="6 7">Large ribosomal subunit protein uL3</fullName>
    </recommendedName>
</protein>
<dbReference type="HAMAP" id="MF_01325_B">
    <property type="entry name" value="Ribosomal_uL3_B"/>
    <property type="match status" value="1"/>
</dbReference>
<keyword evidence="2 7" id="KW-0699">rRNA-binding</keyword>
<dbReference type="RefSeq" id="WP_212904578.1">
    <property type="nucleotide sequence ID" value="NZ_BOPZ01000024.1"/>
</dbReference>
<dbReference type="NCBIfam" id="TIGR03625">
    <property type="entry name" value="L3_bact"/>
    <property type="match status" value="1"/>
</dbReference>
<dbReference type="GO" id="GO:0006412">
    <property type="term" value="P:translation"/>
    <property type="evidence" value="ECO:0007669"/>
    <property type="project" value="UniProtKB-UniRule"/>
</dbReference>
<dbReference type="PROSITE" id="PS00474">
    <property type="entry name" value="RIBOSOMAL_L3"/>
    <property type="match status" value="1"/>
</dbReference>
<dbReference type="FunFam" id="2.40.30.10:FF:000004">
    <property type="entry name" value="50S ribosomal protein L3"/>
    <property type="match status" value="1"/>
</dbReference>
<dbReference type="InterPro" id="IPR000597">
    <property type="entry name" value="Ribosomal_uL3"/>
</dbReference>